<accession>A0ABV3U6C5</accession>
<dbReference type="NCBIfam" id="TIGR03666">
    <property type="entry name" value="Rv2061_F420"/>
    <property type="match status" value="1"/>
</dbReference>
<dbReference type="EMBL" id="JBFRYA010000005">
    <property type="protein sequence ID" value="MEX1668698.1"/>
    <property type="molecule type" value="Genomic_DNA"/>
</dbReference>
<dbReference type="EC" id="1.-.-.-" evidence="1"/>
<reference evidence="1 2" key="1">
    <citation type="journal article" date="2011" name="Int. J. Syst. Evol. Microbiol.">
        <title>Zhongshania antarctica gen. nov., sp. nov. and Zhongshania guokunii sp. nov., gammaproteobacteria respectively isolated from coastal attached (fast) ice and surface seawater of the Antarctic.</title>
        <authorList>
            <person name="Li H.J."/>
            <person name="Zhang X.Y."/>
            <person name="Chen C.X."/>
            <person name="Zhang Y.J."/>
            <person name="Gao Z.M."/>
            <person name="Yu Y."/>
            <person name="Chen X.L."/>
            <person name="Chen B."/>
            <person name="Zhang Y.Z."/>
        </authorList>
    </citation>
    <scope>NUCLEOTIDE SEQUENCE [LARGE SCALE GENOMIC DNA]</scope>
    <source>
        <strain evidence="1 2">ZS6-22T</strain>
    </source>
</reference>
<keyword evidence="1" id="KW-0560">Oxidoreductase</keyword>
<dbReference type="Proteomes" id="UP001557485">
    <property type="component" value="Unassembled WGS sequence"/>
</dbReference>
<dbReference type="Gene3D" id="2.30.110.10">
    <property type="entry name" value="Electron Transport, Fmn-binding Protein, Chain A"/>
    <property type="match status" value="1"/>
</dbReference>
<organism evidence="1 2">
    <name type="scientific">Zhongshania guokunii</name>
    <dbReference type="NCBI Taxonomy" id="641783"/>
    <lineage>
        <taxon>Bacteria</taxon>
        <taxon>Pseudomonadati</taxon>
        <taxon>Pseudomonadota</taxon>
        <taxon>Gammaproteobacteria</taxon>
        <taxon>Cellvibrionales</taxon>
        <taxon>Spongiibacteraceae</taxon>
        <taxon>Zhongshania</taxon>
    </lineage>
</organism>
<dbReference type="RefSeq" id="WP_368380984.1">
    <property type="nucleotide sequence ID" value="NZ_JBFRYA010000005.1"/>
</dbReference>
<dbReference type="GO" id="GO:0016491">
    <property type="term" value="F:oxidoreductase activity"/>
    <property type="evidence" value="ECO:0007669"/>
    <property type="project" value="UniProtKB-KW"/>
</dbReference>
<proteinExistence type="predicted"/>
<dbReference type="InterPro" id="IPR012349">
    <property type="entry name" value="Split_barrel_FMN-bd"/>
</dbReference>
<sequence length="122" mass="13685">MKHLFQSSYILFSTKKRDGSFVATPVWCSGDEHTLYAYSAGEAGKVKRLRNFSECKVAPCTVSGKRLGDDINAHAYLLDPEESIVAHRSLTKKYGWQMRVLNVGASITGRKKSRAFIRIELS</sequence>
<dbReference type="SUPFAM" id="SSF50475">
    <property type="entry name" value="FMN-binding split barrel"/>
    <property type="match status" value="1"/>
</dbReference>
<name>A0ABV3U6C5_9GAMM</name>
<keyword evidence="2" id="KW-1185">Reference proteome</keyword>
<evidence type="ECO:0000313" key="2">
    <source>
        <dbReference type="Proteomes" id="UP001557485"/>
    </source>
</evidence>
<dbReference type="InterPro" id="IPR019965">
    <property type="entry name" value="PPOX_F420-dep_Rv2061_put"/>
</dbReference>
<protein>
    <submittedName>
        <fullName evidence="1">PPOX class F420-dependent oxidoreductase</fullName>
        <ecNumber evidence="1">1.-.-.-</ecNumber>
    </submittedName>
</protein>
<comment type="caution">
    <text evidence="1">The sequence shown here is derived from an EMBL/GenBank/DDBJ whole genome shotgun (WGS) entry which is preliminary data.</text>
</comment>
<gene>
    <name evidence="1" type="ORF">AB4876_07230</name>
</gene>
<evidence type="ECO:0000313" key="1">
    <source>
        <dbReference type="EMBL" id="MEX1668698.1"/>
    </source>
</evidence>